<name>A0A1W2A152_9SPHI</name>
<evidence type="ECO:0000313" key="3">
    <source>
        <dbReference type="Proteomes" id="UP000192756"/>
    </source>
</evidence>
<evidence type="ECO:0000313" key="2">
    <source>
        <dbReference type="EMBL" id="SMC54394.1"/>
    </source>
</evidence>
<feature type="transmembrane region" description="Helical" evidence="1">
    <location>
        <begin position="38"/>
        <end position="54"/>
    </location>
</feature>
<sequence length="98" mass="11784">MVEVKDYESSRLTDLIRGKMCFSDLQKQFTEYFRNFKILLRYVFVTVLFCFTASPKTHERYHHYLISYVDNPTSRNHSLIYTRVPDVCFRNIKTNTKG</sequence>
<keyword evidence="1" id="KW-1133">Transmembrane helix</keyword>
<dbReference type="STRING" id="151894.SAMN04488524_1148"/>
<dbReference type="AlphaFoldDB" id="A0A1W2A152"/>
<accession>A0A1W2A152</accession>
<keyword evidence="1" id="KW-0812">Transmembrane</keyword>
<reference evidence="3" key="1">
    <citation type="submission" date="2017-04" db="EMBL/GenBank/DDBJ databases">
        <authorList>
            <person name="Varghese N."/>
            <person name="Submissions S."/>
        </authorList>
    </citation>
    <scope>NUCLEOTIDE SEQUENCE [LARGE SCALE GENOMIC DNA]</scope>
    <source>
        <strain evidence="3">DSM 12126</strain>
    </source>
</reference>
<evidence type="ECO:0000256" key="1">
    <source>
        <dbReference type="SAM" id="Phobius"/>
    </source>
</evidence>
<keyword evidence="3" id="KW-1185">Reference proteome</keyword>
<dbReference type="EMBL" id="FWXT01000001">
    <property type="protein sequence ID" value="SMC54394.1"/>
    <property type="molecule type" value="Genomic_DNA"/>
</dbReference>
<keyword evidence="1" id="KW-0472">Membrane</keyword>
<gene>
    <name evidence="2" type="ORF">SAMN04488524_1148</name>
</gene>
<dbReference type="Proteomes" id="UP000192756">
    <property type="component" value="Unassembled WGS sequence"/>
</dbReference>
<organism evidence="2 3">
    <name type="scientific">Pedobacter africanus</name>
    <dbReference type="NCBI Taxonomy" id="151894"/>
    <lineage>
        <taxon>Bacteria</taxon>
        <taxon>Pseudomonadati</taxon>
        <taxon>Bacteroidota</taxon>
        <taxon>Sphingobacteriia</taxon>
        <taxon>Sphingobacteriales</taxon>
        <taxon>Sphingobacteriaceae</taxon>
        <taxon>Pedobacter</taxon>
    </lineage>
</organism>
<protein>
    <submittedName>
        <fullName evidence="2">Uncharacterized protein</fullName>
    </submittedName>
</protein>
<proteinExistence type="predicted"/>